<dbReference type="Proteomes" id="UP000665944">
    <property type="component" value="Unassembled WGS sequence"/>
</dbReference>
<name>A0A4Q9WS45_STAHO</name>
<accession>A0A4Q9WS45</accession>
<sequence>MNINKLFWINIMITLLFLGFNITVTYFPKLDDYFWLIPGLIICGLTISFSLIAAILDKNLISEIIFLTNLIIFLYYIYPLIYNFF</sequence>
<dbReference type="EMBL" id="JAGHKT020000023">
    <property type="protein sequence ID" value="MCM5673236.1"/>
    <property type="molecule type" value="Genomic_DNA"/>
</dbReference>
<dbReference type="AlphaFoldDB" id="A0A4Q9WS45"/>
<gene>
    <name evidence="1" type="ORF">J7T32_010880</name>
</gene>
<proteinExistence type="predicted"/>
<dbReference type="NCBIfam" id="NF047369">
    <property type="entry name" value="antitoxin_TsaA"/>
    <property type="match status" value="1"/>
</dbReference>
<keyword evidence="2" id="KW-1185">Reference proteome</keyword>
<protein>
    <submittedName>
        <fullName evidence="1">Uncharacterized protein</fullName>
    </submittedName>
</protein>
<evidence type="ECO:0000313" key="1">
    <source>
        <dbReference type="EMBL" id="MCM5673236.1"/>
    </source>
</evidence>
<dbReference type="RefSeq" id="WP_017175886.1">
    <property type="nucleotide sequence ID" value="NZ_CABMJU010000034.1"/>
</dbReference>
<comment type="caution">
    <text evidence="1">The sequence shown here is derived from an EMBL/GenBank/DDBJ whole genome shotgun (WGS) entry which is preliminary data.</text>
</comment>
<evidence type="ECO:0000313" key="2">
    <source>
        <dbReference type="Proteomes" id="UP000665944"/>
    </source>
</evidence>
<reference evidence="1 2" key="1">
    <citation type="submission" date="2022-06" db="EMBL/GenBank/DDBJ databases">
        <title>Staphylococcus hominis ShoR14 genome sequence.</title>
        <authorList>
            <person name="Yeo C.C."/>
            <person name="Chew C.H."/>
            <person name="Che Hamzah A.M."/>
            <person name="Al-Trad E.I."/>
        </authorList>
    </citation>
    <scope>NUCLEOTIDE SEQUENCE [LARGE SCALE GENOMIC DNA]</scope>
    <source>
        <strain evidence="1 2">ShoR14</strain>
    </source>
</reference>
<organism evidence="1 2">
    <name type="scientific">Staphylococcus hominis</name>
    <dbReference type="NCBI Taxonomy" id="1290"/>
    <lineage>
        <taxon>Bacteria</taxon>
        <taxon>Bacillati</taxon>
        <taxon>Bacillota</taxon>
        <taxon>Bacilli</taxon>
        <taxon>Bacillales</taxon>
        <taxon>Staphylococcaceae</taxon>
        <taxon>Staphylococcus</taxon>
    </lineage>
</organism>